<dbReference type="EMBL" id="OOIL02005599">
    <property type="protein sequence ID" value="VFQ95534.1"/>
    <property type="molecule type" value="Genomic_DNA"/>
</dbReference>
<reference evidence="1 2" key="1">
    <citation type="submission" date="2018-04" db="EMBL/GenBank/DDBJ databases">
        <authorList>
            <person name="Vogel A."/>
        </authorList>
    </citation>
    <scope>NUCLEOTIDE SEQUENCE [LARGE SCALE GENOMIC DNA]</scope>
</reference>
<proteinExistence type="predicted"/>
<protein>
    <submittedName>
        <fullName evidence="1">Uncharacterized protein</fullName>
    </submittedName>
</protein>
<name>A0A484N6D6_9ASTE</name>
<accession>A0A484N6D6</accession>
<gene>
    <name evidence="1" type="ORF">CCAM_LOCUS37310</name>
</gene>
<dbReference type="Proteomes" id="UP000595140">
    <property type="component" value="Unassembled WGS sequence"/>
</dbReference>
<dbReference type="AlphaFoldDB" id="A0A484N6D6"/>
<evidence type="ECO:0000313" key="2">
    <source>
        <dbReference type="Proteomes" id="UP000595140"/>
    </source>
</evidence>
<organism evidence="1 2">
    <name type="scientific">Cuscuta campestris</name>
    <dbReference type="NCBI Taxonomy" id="132261"/>
    <lineage>
        <taxon>Eukaryota</taxon>
        <taxon>Viridiplantae</taxon>
        <taxon>Streptophyta</taxon>
        <taxon>Embryophyta</taxon>
        <taxon>Tracheophyta</taxon>
        <taxon>Spermatophyta</taxon>
        <taxon>Magnoliopsida</taxon>
        <taxon>eudicotyledons</taxon>
        <taxon>Gunneridae</taxon>
        <taxon>Pentapetalae</taxon>
        <taxon>asterids</taxon>
        <taxon>lamiids</taxon>
        <taxon>Solanales</taxon>
        <taxon>Convolvulaceae</taxon>
        <taxon>Cuscuteae</taxon>
        <taxon>Cuscuta</taxon>
        <taxon>Cuscuta subgen. Grammica</taxon>
        <taxon>Cuscuta sect. Cleistogrammica</taxon>
    </lineage>
</organism>
<keyword evidence="2" id="KW-1185">Reference proteome</keyword>
<sequence>MENSSTPDSTMHLHEDDEEIGQIGQLIHKYRSLQVKATSGAEDSSTNNGTVHVRESHTRLAAQIKKRIDRFLAFNPHQDRLLSGVSGNAKTSMTASFKAEPDCGLSIGANSEAEDVTIYFRLYSGRRNCGSFLNPHTDYEIKWYSISTQRMSVSEDGEDRHIHPAIHDEPGSPYFNVFGWLPFSVGPYIFTLRGYAETCVRHLFYHDTQDTKGEWIEFPYLPDTRSGYYFFSANDKVYAFGMYEGLSFGCYSFDLKCRDCNELAKGWQSIHPISKELLDWPYGYCIQT</sequence>
<evidence type="ECO:0000313" key="1">
    <source>
        <dbReference type="EMBL" id="VFQ95534.1"/>
    </source>
</evidence>